<dbReference type="Pfam" id="PF00072">
    <property type="entry name" value="Response_reg"/>
    <property type="match status" value="1"/>
</dbReference>
<gene>
    <name evidence="4" type="ORF">SAMN02745119_00558</name>
</gene>
<feature type="modified residue" description="4-aspartylphosphate" evidence="2">
    <location>
        <position position="52"/>
    </location>
</feature>
<dbReference type="Gene3D" id="3.40.50.2300">
    <property type="match status" value="1"/>
</dbReference>
<evidence type="ECO:0000313" key="4">
    <source>
        <dbReference type="EMBL" id="SJZ41903.1"/>
    </source>
</evidence>
<dbReference type="AlphaFoldDB" id="A0A1T4KHT5"/>
<keyword evidence="1 2" id="KW-0597">Phosphoprotein</keyword>
<dbReference type="InterPro" id="IPR001789">
    <property type="entry name" value="Sig_transdc_resp-reg_receiver"/>
</dbReference>
<sequence>MKKVLVVEDNSDNLRLISYALRRHGYEVIAAETGEKGVELAIAERPFFIIMDINLPDIDGLEATRRIRKSGANGSIPIIAITSYAMAGDMDQVLAAGCTGYFEKPIDPLTILDKIHVLLGITEQTAAD</sequence>
<dbReference type="Proteomes" id="UP000190102">
    <property type="component" value="Unassembled WGS sequence"/>
</dbReference>
<dbReference type="STRING" id="115783.SAMN02745119_00558"/>
<name>A0A1T4KHT5_9BACT</name>
<dbReference type="OrthoDB" id="9790791at2"/>
<dbReference type="SMART" id="SM00448">
    <property type="entry name" value="REC"/>
    <property type="match status" value="1"/>
</dbReference>
<evidence type="ECO:0000256" key="2">
    <source>
        <dbReference type="PROSITE-ProRule" id="PRU00169"/>
    </source>
</evidence>
<evidence type="ECO:0000259" key="3">
    <source>
        <dbReference type="PROSITE" id="PS50110"/>
    </source>
</evidence>
<protein>
    <submittedName>
        <fullName evidence="4">Response regulator receiver domain-containing protein</fullName>
    </submittedName>
</protein>
<accession>A0A1T4KHT5</accession>
<dbReference type="InterPro" id="IPR011006">
    <property type="entry name" value="CheY-like_superfamily"/>
</dbReference>
<dbReference type="SUPFAM" id="SSF52172">
    <property type="entry name" value="CheY-like"/>
    <property type="match status" value="1"/>
</dbReference>
<evidence type="ECO:0000313" key="5">
    <source>
        <dbReference type="Proteomes" id="UP000190102"/>
    </source>
</evidence>
<dbReference type="PANTHER" id="PTHR45339:SF3">
    <property type="entry name" value="HISTIDINE KINASE"/>
    <property type="match status" value="1"/>
</dbReference>
<reference evidence="5" key="1">
    <citation type="submission" date="2017-02" db="EMBL/GenBank/DDBJ databases">
        <authorList>
            <person name="Varghese N."/>
            <person name="Submissions S."/>
        </authorList>
    </citation>
    <scope>NUCLEOTIDE SEQUENCE [LARGE SCALE GENOMIC DNA]</scope>
    <source>
        <strain evidence="5">ATCC BAA-34</strain>
    </source>
</reference>
<evidence type="ECO:0000256" key="1">
    <source>
        <dbReference type="ARBA" id="ARBA00022553"/>
    </source>
</evidence>
<dbReference type="PANTHER" id="PTHR45339">
    <property type="entry name" value="HYBRID SIGNAL TRANSDUCTION HISTIDINE KINASE J"/>
    <property type="match status" value="1"/>
</dbReference>
<organism evidence="4 5">
    <name type="scientific">Trichlorobacter thiogenes</name>
    <dbReference type="NCBI Taxonomy" id="115783"/>
    <lineage>
        <taxon>Bacteria</taxon>
        <taxon>Pseudomonadati</taxon>
        <taxon>Thermodesulfobacteriota</taxon>
        <taxon>Desulfuromonadia</taxon>
        <taxon>Geobacterales</taxon>
        <taxon>Geobacteraceae</taxon>
        <taxon>Trichlorobacter</taxon>
    </lineage>
</organism>
<feature type="domain" description="Response regulatory" evidence="3">
    <location>
        <begin position="3"/>
        <end position="119"/>
    </location>
</feature>
<dbReference type="GO" id="GO:0000160">
    <property type="term" value="P:phosphorelay signal transduction system"/>
    <property type="evidence" value="ECO:0007669"/>
    <property type="project" value="InterPro"/>
</dbReference>
<proteinExistence type="predicted"/>
<dbReference type="EMBL" id="FUWR01000001">
    <property type="protein sequence ID" value="SJZ41903.1"/>
    <property type="molecule type" value="Genomic_DNA"/>
</dbReference>
<dbReference type="RefSeq" id="WP_078788841.1">
    <property type="nucleotide sequence ID" value="NZ_FUWR01000001.1"/>
</dbReference>
<dbReference type="PROSITE" id="PS50110">
    <property type="entry name" value="RESPONSE_REGULATORY"/>
    <property type="match status" value="1"/>
</dbReference>
<keyword evidence="5" id="KW-1185">Reference proteome</keyword>